<evidence type="ECO:0000256" key="1">
    <source>
        <dbReference type="ARBA" id="ARBA00004123"/>
    </source>
</evidence>
<keyword evidence="2" id="KW-0539">Nucleus</keyword>
<proteinExistence type="predicted"/>
<dbReference type="InterPro" id="IPR051507">
    <property type="entry name" value="PcG_RING_finger"/>
</dbReference>
<protein>
    <recommendedName>
        <fullName evidence="3">RAWUL domain-containing protein</fullName>
    </recommendedName>
</protein>
<evidence type="ECO:0000259" key="3">
    <source>
        <dbReference type="Pfam" id="PF16207"/>
    </source>
</evidence>
<evidence type="ECO:0000313" key="4">
    <source>
        <dbReference type="EMBL" id="RMX46639.1"/>
    </source>
</evidence>
<feature type="domain" description="RAWUL" evidence="3">
    <location>
        <begin position="206"/>
        <end position="259"/>
    </location>
</feature>
<accession>A0A3M6TZA9</accession>
<comment type="subcellular location">
    <subcellularLocation>
        <location evidence="1">Nucleus</location>
    </subcellularLocation>
</comment>
<gene>
    <name evidence="4" type="ORF">pdam_00012427</name>
</gene>
<dbReference type="PANTHER" id="PTHR45893">
    <property type="entry name" value="POLYCOMB GROUP RING FINGER PROTEIN"/>
    <property type="match status" value="1"/>
</dbReference>
<dbReference type="GO" id="GO:0005634">
    <property type="term" value="C:nucleus"/>
    <property type="evidence" value="ECO:0007669"/>
    <property type="project" value="UniProtKB-SubCell"/>
</dbReference>
<name>A0A3M6TZA9_POCDA</name>
<comment type="caution">
    <text evidence="4">The sequence shown here is derived from an EMBL/GenBank/DDBJ whole genome shotgun (WGS) entry which is preliminary data.</text>
</comment>
<dbReference type="STRING" id="46731.A0A3M6TZA9"/>
<dbReference type="EMBL" id="RCHS01002616">
    <property type="protein sequence ID" value="RMX46639.1"/>
    <property type="molecule type" value="Genomic_DNA"/>
</dbReference>
<organism evidence="4 5">
    <name type="scientific">Pocillopora damicornis</name>
    <name type="common">Cauliflower coral</name>
    <name type="synonym">Millepora damicornis</name>
    <dbReference type="NCBI Taxonomy" id="46731"/>
    <lineage>
        <taxon>Eukaryota</taxon>
        <taxon>Metazoa</taxon>
        <taxon>Cnidaria</taxon>
        <taxon>Anthozoa</taxon>
        <taxon>Hexacorallia</taxon>
        <taxon>Scleractinia</taxon>
        <taxon>Astrocoeniina</taxon>
        <taxon>Pocilloporidae</taxon>
        <taxon>Pocillopora</taxon>
    </lineage>
</organism>
<dbReference type="AlphaFoldDB" id="A0A3M6TZA9"/>
<dbReference type="Proteomes" id="UP000275408">
    <property type="component" value="Unassembled WGS sequence"/>
</dbReference>
<dbReference type="Gene3D" id="3.10.20.90">
    <property type="entry name" value="Phosphatidylinositol 3-kinase Catalytic Subunit, Chain A, domain 1"/>
    <property type="match status" value="1"/>
</dbReference>
<keyword evidence="5" id="KW-1185">Reference proteome</keyword>
<dbReference type="InterPro" id="IPR013083">
    <property type="entry name" value="Znf_RING/FYVE/PHD"/>
</dbReference>
<dbReference type="Gene3D" id="3.30.40.10">
    <property type="entry name" value="Zinc/RING finger domain, C3HC4 (zinc finger)"/>
    <property type="match status" value="1"/>
</dbReference>
<dbReference type="OrthoDB" id="1305878at2759"/>
<evidence type="ECO:0000256" key="2">
    <source>
        <dbReference type="ARBA" id="ARBA00023242"/>
    </source>
</evidence>
<dbReference type="Pfam" id="PF16207">
    <property type="entry name" value="RAWUL"/>
    <property type="match status" value="1"/>
</dbReference>
<sequence>MTHFRGKTSVDKNQIEGKRRFLTGGSDERSISLTAAKSLPTIVSHHYTRGLIVLFFSSTVCRSCIVRYLQDRDDNKCPSCSILIHETNPFEMLRLDKTLEDVIYKLIPELQANEEEREQEFYKQQNVEERKKIKEEHIENGTNGSKLFSASDSTDYKPASKRVKLSGDEYDSGANFHRDDPQIGVCLECLCDNSVQEQPIKELVRKYIRCSSRLTIAQVKKFLKVKLDLRTADQIEVMCNGEIMGKDHTLEFVYMTRWRIKVTKTFLRILELESSVDLEGSVLTLQYRPRMDFL</sequence>
<dbReference type="InterPro" id="IPR032443">
    <property type="entry name" value="RAWUL"/>
</dbReference>
<reference evidence="4 5" key="1">
    <citation type="journal article" date="2018" name="Sci. Rep.">
        <title>Comparative analysis of the Pocillopora damicornis genome highlights role of immune system in coral evolution.</title>
        <authorList>
            <person name="Cunning R."/>
            <person name="Bay R.A."/>
            <person name="Gillette P."/>
            <person name="Baker A.C."/>
            <person name="Traylor-Knowles N."/>
        </authorList>
    </citation>
    <scope>NUCLEOTIDE SEQUENCE [LARGE SCALE GENOMIC DNA]</scope>
    <source>
        <strain evidence="4">RSMAS</strain>
        <tissue evidence="4">Whole animal</tissue>
    </source>
</reference>
<evidence type="ECO:0000313" key="5">
    <source>
        <dbReference type="Proteomes" id="UP000275408"/>
    </source>
</evidence>